<reference evidence="2" key="1">
    <citation type="journal article" date="2008" name="BMC Genomics">
        <title>A conifer genomics resource of 200,000 spruce (Picea spp.) ESTs and 6,464 high-quality, sequence-finished full-length cDNAs for Sitka spruce (Picea sitchensis).</title>
        <authorList>
            <person name="Ralph S.G."/>
            <person name="Chun H.J."/>
            <person name="Kolosova N."/>
            <person name="Cooper D."/>
            <person name="Oddy C."/>
            <person name="Ritland C.E."/>
            <person name="Kirkpatrick R."/>
            <person name="Moore R."/>
            <person name="Barber S."/>
            <person name="Holt R.A."/>
            <person name="Jones S.J."/>
            <person name="Marra M.A."/>
            <person name="Douglas C.J."/>
            <person name="Ritland K."/>
            <person name="Bohlmann J."/>
        </authorList>
    </citation>
    <scope>NUCLEOTIDE SEQUENCE</scope>
    <source>
        <tissue evidence="2">Bark</tissue>
    </source>
</reference>
<feature type="transmembrane region" description="Helical" evidence="1">
    <location>
        <begin position="21"/>
        <end position="41"/>
    </location>
</feature>
<dbReference type="AlphaFoldDB" id="A9NPV8"/>
<proteinExistence type="evidence at transcript level"/>
<sequence length="42" mass="4891">MNSWAPPEISLKRRKRATEKFAGMIGRFVAFTWSGSVRMIYL</sequence>
<name>A9NPV8_PICSI</name>
<organism evidence="2">
    <name type="scientific">Picea sitchensis</name>
    <name type="common">Sitka spruce</name>
    <name type="synonym">Pinus sitchensis</name>
    <dbReference type="NCBI Taxonomy" id="3332"/>
    <lineage>
        <taxon>Eukaryota</taxon>
        <taxon>Viridiplantae</taxon>
        <taxon>Streptophyta</taxon>
        <taxon>Embryophyta</taxon>
        <taxon>Tracheophyta</taxon>
        <taxon>Spermatophyta</taxon>
        <taxon>Pinopsida</taxon>
        <taxon>Pinidae</taxon>
        <taxon>Conifers I</taxon>
        <taxon>Pinales</taxon>
        <taxon>Pinaceae</taxon>
        <taxon>Picea</taxon>
    </lineage>
</organism>
<accession>A9NPV8</accession>
<keyword evidence="1" id="KW-0812">Transmembrane</keyword>
<dbReference type="EMBL" id="EF083320">
    <property type="protein sequence ID" value="ABK22669.1"/>
    <property type="molecule type" value="mRNA"/>
</dbReference>
<keyword evidence="1" id="KW-1133">Transmembrane helix</keyword>
<evidence type="ECO:0000313" key="2">
    <source>
        <dbReference type="EMBL" id="ABK22669.1"/>
    </source>
</evidence>
<keyword evidence="1" id="KW-0472">Membrane</keyword>
<evidence type="ECO:0000256" key="1">
    <source>
        <dbReference type="SAM" id="Phobius"/>
    </source>
</evidence>
<protein>
    <submittedName>
        <fullName evidence="2">Uncharacterized protein</fullName>
    </submittedName>
</protein>